<keyword evidence="3" id="KW-0202">Cytokine</keyword>
<accession>A0A7N4PWW9</accession>
<reference evidence="7" key="3">
    <citation type="submission" date="2025-09" db="UniProtKB">
        <authorList>
            <consortium name="Ensembl"/>
        </authorList>
    </citation>
    <scope>IDENTIFICATION</scope>
</reference>
<keyword evidence="4 5" id="KW-0732">Signal</keyword>
<feature type="chain" id="PRO_5029445899" description="Chemokine interleukin-8-like domain-containing protein" evidence="5">
    <location>
        <begin position="21"/>
        <end position="140"/>
    </location>
</feature>
<evidence type="ECO:0000256" key="2">
    <source>
        <dbReference type="ARBA" id="ARBA00022500"/>
    </source>
</evidence>
<gene>
    <name evidence="7" type="primary">LOC116423445</name>
</gene>
<feature type="domain" description="Chemokine interleukin-8-like" evidence="6">
    <location>
        <begin position="79"/>
        <end position="137"/>
    </location>
</feature>
<dbReference type="CDD" id="cd00272">
    <property type="entry name" value="Chemokine_CC"/>
    <property type="match status" value="1"/>
</dbReference>
<sequence>MTSAPLELPLLFLLTLWVCPETPIKRDTEILQRLSACTLLFQLPCPLGIMKVSVAALSILMVMAFSCLISCAPMGSDPPTSSCFFYVSRQIQRKNVIGYYETSTLCSQPAVVFLTKRGRQVCANPTDDWVQSYVEDLELN</sequence>
<dbReference type="GO" id="GO:0048020">
    <property type="term" value="F:CCR chemokine receptor binding"/>
    <property type="evidence" value="ECO:0007669"/>
    <property type="project" value="TreeGrafter"/>
</dbReference>
<comment type="similarity">
    <text evidence="1">Belongs to the intercrine beta (chemokine CC) family.</text>
</comment>
<reference evidence="7" key="2">
    <citation type="submission" date="2025-08" db="UniProtKB">
        <authorList>
            <consortium name="Ensembl"/>
        </authorList>
    </citation>
    <scope>IDENTIFICATION</scope>
</reference>
<name>A0A7N4PWW9_SARHA</name>
<proteinExistence type="inferred from homology"/>
<dbReference type="FunFam" id="2.40.50.40:FF:000002">
    <property type="entry name" value="C-C motif chemokine"/>
    <property type="match status" value="1"/>
</dbReference>
<dbReference type="GO" id="GO:0006954">
    <property type="term" value="P:inflammatory response"/>
    <property type="evidence" value="ECO:0007669"/>
    <property type="project" value="TreeGrafter"/>
</dbReference>
<dbReference type="Gene3D" id="2.40.50.40">
    <property type="match status" value="1"/>
</dbReference>
<dbReference type="FunCoup" id="A0A7N4PWW9">
    <property type="interactions" value="842"/>
</dbReference>
<dbReference type="GO" id="GO:0061844">
    <property type="term" value="P:antimicrobial humoral immune response mediated by antimicrobial peptide"/>
    <property type="evidence" value="ECO:0007669"/>
    <property type="project" value="TreeGrafter"/>
</dbReference>
<dbReference type="InterPro" id="IPR001811">
    <property type="entry name" value="Chemokine_IL8-like_dom"/>
</dbReference>
<dbReference type="InterPro" id="IPR036048">
    <property type="entry name" value="Interleukin_8-like_sf"/>
</dbReference>
<feature type="signal peptide" evidence="5">
    <location>
        <begin position="1"/>
        <end position="20"/>
    </location>
</feature>
<keyword evidence="8" id="KW-1185">Reference proteome</keyword>
<dbReference type="GeneTree" id="ENSGT01100000263482"/>
<dbReference type="AlphaFoldDB" id="A0A7N4PWW9"/>
<evidence type="ECO:0000256" key="1">
    <source>
        <dbReference type="ARBA" id="ARBA00010868"/>
    </source>
</evidence>
<keyword evidence="2" id="KW-0145">Chemotaxis</keyword>
<dbReference type="Pfam" id="PF00048">
    <property type="entry name" value="IL8"/>
    <property type="match status" value="1"/>
</dbReference>
<dbReference type="GO" id="GO:0030335">
    <property type="term" value="P:positive regulation of cell migration"/>
    <property type="evidence" value="ECO:0007669"/>
    <property type="project" value="TreeGrafter"/>
</dbReference>
<reference evidence="7 8" key="1">
    <citation type="journal article" date="2011" name="Proc. Natl. Acad. Sci. U.S.A.">
        <title>Genetic diversity and population structure of the endangered marsupial Sarcophilus harrisii (Tasmanian devil).</title>
        <authorList>
            <person name="Miller W."/>
            <person name="Hayes V.M."/>
            <person name="Ratan A."/>
            <person name="Petersen D.C."/>
            <person name="Wittekindt N.E."/>
            <person name="Miller J."/>
            <person name="Walenz B."/>
            <person name="Knight J."/>
            <person name="Qi J."/>
            <person name="Zhao F."/>
            <person name="Wang Q."/>
            <person name="Bedoya-Reina O.C."/>
            <person name="Katiyar N."/>
            <person name="Tomsho L.P."/>
            <person name="Kasson L.M."/>
            <person name="Hardie R.A."/>
            <person name="Woodbridge P."/>
            <person name="Tindall E.A."/>
            <person name="Bertelsen M.F."/>
            <person name="Dixon D."/>
            <person name="Pyecroft S."/>
            <person name="Helgen K.M."/>
            <person name="Lesk A.M."/>
            <person name="Pringle T.H."/>
            <person name="Patterson N."/>
            <person name="Zhang Y."/>
            <person name="Kreiss A."/>
            <person name="Woods G.M."/>
            <person name="Jones M.E."/>
            <person name="Schuster S.C."/>
        </authorList>
    </citation>
    <scope>NUCLEOTIDE SEQUENCE [LARGE SCALE GENOMIC DNA]</scope>
</reference>
<dbReference type="PANTHER" id="PTHR12015:SF103">
    <property type="entry name" value="C-C MOTIF CHEMOKINE 4-RELATED"/>
    <property type="match status" value="1"/>
</dbReference>
<dbReference type="PANTHER" id="PTHR12015">
    <property type="entry name" value="SMALL INDUCIBLE CYTOKINE A"/>
    <property type="match status" value="1"/>
</dbReference>
<dbReference type="GO" id="GO:0005615">
    <property type="term" value="C:extracellular space"/>
    <property type="evidence" value="ECO:0007669"/>
    <property type="project" value="UniProtKB-KW"/>
</dbReference>
<dbReference type="InterPro" id="IPR039809">
    <property type="entry name" value="Chemokine_b/g/d"/>
</dbReference>
<evidence type="ECO:0000256" key="4">
    <source>
        <dbReference type="ARBA" id="ARBA00022729"/>
    </source>
</evidence>
<protein>
    <recommendedName>
        <fullName evidence="6">Chemokine interleukin-8-like domain-containing protein</fullName>
    </recommendedName>
</protein>
<dbReference type="SUPFAM" id="SSF54117">
    <property type="entry name" value="Interleukin 8-like chemokines"/>
    <property type="match status" value="1"/>
</dbReference>
<evidence type="ECO:0000259" key="6">
    <source>
        <dbReference type="SMART" id="SM00199"/>
    </source>
</evidence>
<evidence type="ECO:0000313" key="8">
    <source>
        <dbReference type="Proteomes" id="UP000007648"/>
    </source>
</evidence>
<dbReference type="GO" id="GO:0070098">
    <property type="term" value="P:chemokine-mediated signaling pathway"/>
    <property type="evidence" value="ECO:0007669"/>
    <property type="project" value="TreeGrafter"/>
</dbReference>
<dbReference type="SMART" id="SM00199">
    <property type="entry name" value="SCY"/>
    <property type="match status" value="1"/>
</dbReference>
<dbReference type="Ensembl" id="ENSSHAT00000042945.1">
    <property type="protein sequence ID" value="ENSSHAP00000043744.1"/>
    <property type="gene ID" value="ENSSHAG00000030788.1"/>
</dbReference>
<evidence type="ECO:0000256" key="5">
    <source>
        <dbReference type="SAM" id="SignalP"/>
    </source>
</evidence>
<dbReference type="GO" id="GO:0048245">
    <property type="term" value="P:eosinophil chemotaxis"/>
    <property type="evidence" value="ECO:0007669"/>
    <property type="project" value="TreeGrafter"/>
</dbReference>
<evidence type="ECO:0000256" key="3">
    <source>
        <dbReference type="ARBA" id="ARBA00022514"/>
    </source>
</evidence>
<dbReference type="InParanoid" id="A0A7N4PWW9"/>
<evidence type="ECO:0000313" key="7">
    <source>
        <dbReference type="Ensembl" id="ENSSHAP00000043744.1"/>
    </source>
</evidence>
<dbReference type="GO" id="GO:0008009">
    <property type="term" value="F:chemokine activity"/>
    <property type="evidence" value="ECO:0007669"/>
    <property type="project" value="InterPro"/>
</dbReference>
<dbReference type="Proteomes" id="UP000007648">
    <property type="component" value="Unassembled WGS sequence"/>
</dbReference>
<organism evidence="7 8">
    <name type="scientific">Sarcophilus harrisii</name>
    <name type="common">Tasmanian devil</name>
    <name type="synonym">Sarcophilus laniarius</name>
    <dbReference type="NCBI Taxonomy" id="9305"/>
    <lineage>
        <taxon>Eukaryota</taxon>
        <taxon>Metazoa</taxon>
        <taxon>Chordata</taxon>
        <taxon>Craniata</taxon>
        <taxon>Vertebrata</taxon>
        <taxon>Euteleostomi</taxon>
        <taxon>Mammalia</taxon>
        <taxon>Metatheria</taxon>
        <taxon>Dasyuromorphia</taxon>
        <taxon>Dasyuridae</taxon>
        <taxon>Sarcophilus</taxon>
    </lineage>
</organism>